<accession>A0A0R3LSG5</accession>
<organism evidence="1 2">
    <name type="scientific">Bradyrhizobium jicamae</name>
    <dbReference type="NCBI Taxonomy" id="280332"/>
    <lineage>
        <taxon>Bacteria</taxon>
        <taxon>Pseudomonadati</taxon>
        <taxon>Pseudomonadota</taxon>
        <taxon>Alphaproteobacteria</taxon>
        <taxon>Hyphomicrobiales</taxon>
        <taxon>Nitrobacteraceae</taxon>
        <taxon>Bradyrhizobium</taxon>
    </lineage>
</organism>
<comment type="caution">
    <text evidence="1">The sequence shown here is derived from an EMBL/GenBank/DDBJ whole genome shotgun (WGS) entry which is preliminary data.</text>
</comment>
<gene>
    <name evidence="1" type="ORF">CQ12_41165</name>
</gene>
<dbReference type="EMBL" id="LLXZ01000085">
    <property type="protein sequence ID" value="KRR08485.1"/>
    <property type="molecule type" value="Genomic_DNA"/>
</dbReference>
<evidence type="ECO:0000313" key="2">
    <source>
        <dbReference type="Proteomes" id="UP000050863"/>
    </source>
</evidence>
<dbReference type="Proteomes" id="UP000050863">
    <property type="component" value="Unassembled WGS sequence"/>
</dbReference>
<dbReference type="AlphaFoldDB" id="A0A0R3LSG5"/>
<proteinExistence type="predicted"/>
<reference evidence="1 2" key="1">
    <citation type="submission" date="2014-03" db="EMBL/GenBank/DDBJ databases">
        <title>Bradyrhizobium valentinum sp. nov., isolated from effective nodules of Lupinus mariae-josephae, a lupine endemic of basic-lime soils in Eastern Spain.</title>
        <authorList>
            <person name="Duran D."/>
            <person name="Rey L."/>
            <person name="Navarro A."/>
            <person name="Busquets A."/>
            <person name="Imperial J."/>
            <person name="Ruiz-Argueso T."/>
        </authorList>
    </citation>
    <scope>NUCLEOTIDE SEQUENCE [LARGE SCALE GENOMIC DNA]</scope>
    <source>
        <strain evidence="1 2">PAC68</strain>
    </source>
</reference>
<evidence type="ECO:0000313" key="1">
    <source>
        <dbReference type="EMBL" id="KRR08485.1"/>
    </source>
</evidence>
<protein>
    <submittedName>
        <fullName evidence="1">Uncharacterized protein</fullName>
    </submittedName>
</protein>
<name>A0A0R3LSG5_9BRAD</name>
<sequence>MMGSMAERRRRTYKVFSLRTLDKASAPSGLTVGLALVFMVGSLRVEQSTSNTAATAVRDSTLADCPRSIR</sequence>
<keyword evidence="2" id="KW-1185">Reference proteome</keyword>